<reference evidence="1" key="1">
    <citation type="submission" date="2023-07" db="EMBL/GenBank/DDBJ databases">
        <title>Black Yeasts Isolated from many extreme environments.</title>
        <authorList>
            <person name="Coleine C."/>
            <person name="Stajich J.E."/>
            <person name="Selbmann L."/>
        </authorList>
    </citation>
    <scope>NUCLEOTIDE SEQUENCE</scope>
    <source>
        <strain evidence="1">CCFEE 5485</strain>
    </source>
</reference>
<protein>
    <submittedName>
        <fullName evidence="1">Uncharacterized protein</fullName>
    </submittedName>
</protein>
<accession>A0AAE0WPP7</accession>
<evidence type="ECO:0000313" key="1">
    <source>
        <dbReference type="EMBL" id="KAK3675690.1"/>
    </source>
</evidence>
<gene>
    <name evidence="1" type="ORF">LTR78_004331</name>
</gene>
<keyword evidence="2" id="KW-1185">Reference proteome</keyword>
<sequence>MTDTRKMREMTATSDRHFFRLPRELRDLIYTHLSTRSAPARLTHKWFRSGNLPAKVTGLPSRPLQLINKQFRDEYTSVALNTKTLVVEDHIAQYKQFKITFTIPRPITGVRTLHLKLHLSSSLDLAEAECHECWITQLLQKLPNLCRLELDVVLDRAGEQVNLLKAYNVQLDMLLNLPHVKSLRVWKTENFPEDDSGTWDYGLVTDHIATWAFSSNSWLEPGASSALSSAAVAAAEVATTISTEAILDVTEDMISCELTAMTECTRISLC</sequence>
<dbReference type="AlphaFoldDB" id="A0AAE0WPP7"/>
<evidence type="ECO:0000313" key="2">
    <source>
        <dbReference type="Proteomes" id="UP001274830"/>
    </source>
</evidence>
<name>A0AAE0WPP7_9PEZI</name>
<comment type="caution">
    <text evidence="1">The sequence shown here is derived from an EMBL/GenBank/DDBJ whole genome shotgun (WGS) entry which is preliminary data.</text>
</comment>
<dbReference type="Proteomes" id="UP001274830">
    <property type="component" value="Unassembled WGS sequence"/>
</dbReference>
<proteinExistence type="predicted"/>
<dbReference type="EMBL" id="JAUTXT010000013">
    <property type="protein sequence ID" value="KAK3675690.1"/>
    <property type="molecule type" value="Genomic_DNA"/>
</dbReference>
<organism evidence="1 2">
    <name type="scientific">Recurvomyces mirabilis</name>
    <dbReference type="NCBI Taxonomy" id="574656"/>
    <lineage>
        <taxon>Eukaryota</taxon>
        <taxon>Fungi</taxon>
        <taxon>Dikarya</taxon>
        <taxon>Ascomycota</taxon>
        <taxon>Pezizomycotina</taxon>
        <taxon>Dothideomycetes</taxon>
        <taxon>Dothideomycetidae</taxon>
        <taxon>Mycosphaerellales</taxon>
        <taxon>Teratosphaeriaceae</taxon>
        <taxon>Recurvomyces</taxon>
    </lineage>
</organism>